<evidence type="ECO:0000256" key="5">
    <source>
        <dbReference type="ARBA" id="ARBA00022989"/>
    </source>
</evidence>
<dbReference type="Proteomes" id="UP000276301">
    <property type="component" value="Unassembled WGS sequence"/>
</dbReference>
<feature type="transmembrane region" description="Helical" evidence="7">
    <location>
        <begin position="239"/>
        <end position="260"/>
    </location>
</feature>
<dbReference type="Pfam" id="PF00528">
    <property type="entry name" value="BPD_transp_1"/>
    <property type="match status" value="1"/>
</dbReference>
<gene>
    <name evidence="9" type="ORF">D4A47_05895</name>
</gene>
<dbReference type="CDD" id="cd06261">
    <property type="entry name" value="TM_PBP2"/>
    <property type="match status" value="1"/>
</dbReference>
<feature type="domain" description="ABC transmembrane type-1" evidence="8">
    <location>
        <begin position="102"/>
        <end position="317"/>
    </location>
</feature>
<feature type="transmembrane region" description="Helical" evidence="7">
    <location>
        <begin position="39"/>
        <end position="57"/>
    </location>
</feature>
<dbReference type="InterPro" id="IPR035906">
    <property type="entry name" value="MetI-like_sf"/>
</dbReference>
<reference evidence="9 10" key="1">
    <citation type="submission" date="2018-10" db="EMBL/GenBank/DDBJ databases">
        <title>Anaerotruncus faecis sp. nov., isolated from human feces.</title>
        <authorList>
            <person name="Wang Y.-J."/>
        </authorList>
    </citation>
    <scope>NUCLEOTIDE SEQUENCE [LARGE SCALE GENOMIC DNA]</scope>
    <source>
        <strain evidence="9 10">22A2-44</strain>
    </source>
</reference>
<evidence type="ECO:0000256" key="2">
    <source>
        <dbReference type="ARBA" id="ARBA00022448"/>
    </source>
</evidence>
<keyword evidence="6 7" id="KW-0472">Membrane</keyword>
<accession>A0A498CVL9</accession>
<proteinExistence type="inferred from homology"/>
<dbReference type="AlphaFoldDB" id="A0A498CVL9"/>
<protein>
    <submittedName>
        <fullName evidence="9">Sugar ABC transporter permease</fullName>
    </submittedName>
</protein>
<keyword evidence="4 7" id="KW-0812">Transmembrane</keyword>
<keyword evidence="2 7" id="KW-0813">Transport</keyword>
<feature type="transmembrane region" description="Helical" evidence="7">
    <location>
        <begin position="296"/>
        <end position="321"/>
    </location>
</feature>
<organism evidence="9 10">
    <name type="scientific">Anaerotruncus massiliensis</name>
    <name type="common">ex Liu et al. 2021</name>
    <dbReference type="NCBI Taxonomy" id="2321404"/>
    <lineage>
        <taxon>Bacteria</taxon>
        <taxon>Bacillati</taxon>
        <taxon>Bacillota</taxon>
        <taxon>Clostridia</taxon>
        <taxon>Eubacteriales</taxon>
        <taxon>Oscillospiraceae</taxon>
        <taxon>Anaerotruncus</taxon>
    </lineage>
</organism>
<keyword evidence="10" id="KW-1185">Reference proteome</keyword>
<dbReference type="SUPFAM" id="SSF161098">
    <property type="entry name" value="MetI-like"/>
    <property type="match status" value="1"/>
</dbReference>
<keyword evidence="5 7" id="KW-1133">Transmembrane helix</keyword>
<evidence type="ECO:0000256" key="7">
    <source>
        <dbReference type="RuleBase" id="RU363032"/>
    </source>
</evidence>
<evidence type="ECO:0000313" key="9">
    <source>
        <dbReference type="EMBL" id="RLL12062.1"/>
    </source>
</evidence>
<feature type="transmembrane region" description="Helical" evidence="7">
    <location>
        <begin position="148"/>
        <end position="173"/>
    </location>
</feature>
<evidence type="ECO:0000256" key="1">
    <source>
        <dbReference type="ARBA" id="ARBA00004651"/>
    </source>
</evidence>
<sequence length="331" mass="37258">MGGISVRNQSAVLPRPAAGKKGGVPARRGLPAKMWKYKMLYLFLLPGLLYFLVFRYIPLAGYMIAFKDLAPFEGLSAMFTGEWVGFRHFQEFLNSYYFWNVFGNTVILAVLRLLVEFTLPILLALLLNEVRSKFFKTFVQTVSYMPYFVSNVVLAGLVFTLFSTNGGIVPAIVAHFGGAPSYYVTDVHWFRQILLGAIAWKNIGWSSIVYIAAMSGIDPQLYEAAALDGAGKLKQITRITLPCISFAITIMFIMRIGVIMNEGWEETLLLYSPSVYKVSDILDTYVYRAGLTEFRYSYATAVNLFKSVIGFMLVMITNFIANKMGQQNMYS</sequence>
<comment type="similarity">
    <text evidence="7">Belongs to the binding-protein-dependent transport system permease family.</text>
</comment>
<evidence type="ECO:0000256" key="4">
    <source>
        <dbReference type="ARBA" id="ARBA00022692"/>
    </source>
</evidence>
<dbReference type="PANTHER" id="PTHR30193">
    <property type="entry name" value="ABC TRANSPORTER PERMEASE PROTEIN"/>
    <property type="match status" value="1"/>
</dbReference>
<dbReference type="Gene3D" id="1.10.3720.10">
    <property type="entry name" value="MetI-like"/>
    <property type="match status" value="1"/>
</dbReference>
<name>A0A498CVL9_9FIRM</name>
<comment type="caution">
    <text evidence="9">The sequence shown here is derived from an EMBL/GenBank/DDBJ whole genome shotgun (WGS) entry which is preliminary data.</text>
</comment>
<dbReference type="EMBL" id="RCHT01000007">
    <property type="protein sequence ID" value="RLL12062.1"/>
    <property type="molecule type" value="Genomic_DNA"/>
</dbReference>
<dbReference type="GO" id="GO:0005886">
    <property type="term" value="C:plasma membrane"/>
    <property type="evidence" value="ECO:0007669"/>
    <property type="project" value="UniProtKB-SubCell"/>
</dbReference>
<dbReference type="InterPro" id="IPR051393">
    <property type="entry name" value="ABC_transporter_permease"/>
</dbReference>
<comment type="subcellular location">
    <subcellularLocation>
        <location evidence="1 7">Cell membrane</location>
        <topology evidence="1 7">Multi-pass membrane protein</topology>
    </subcellularLocation>
</comment>
<feature type="transmembrane region" description="Helical" evidence="7">
    <location>
        <begin position="106"/>
        <end position="127"/>
    </location>
</feature>
<evidence type="ECO:0000259" key="8">
    <source>
        <dbReference type="PROSITE" id="PS50928"/>
    </source>
</evidence>
<evidence type="ECO:0000256" key="6">
    <source>
        <dbReference type="ARBA" id="ARBA00023136"/>
    </source>
</evidence>
<evidence type="ECO:0000313" key="10">
    <source>
        <dbReference type="Proteomes" id="UP000276301"/>
    </source>
</evidence>
<feature type="transmembrane region" description="Helical" evidence="7">
    <location>
        <begin position="193"/>
        <end position="213"/>
    </location>
</feature>
<dbReference type="GO" id="GO:0055085">
    <property type="term" value="P:transmembrane transport"/>
    <property type="evidence" value="ECO:0007669"/>
    <property type="project" value="InterPro"/>
</dbReference>
<dbReference type="InterPro" id="IPR000515">
    <property type="entry name" value="MetI-like"/>
</dbReference>
<dbReference type="PROSITE" id="PS50928">
    <property type="entry name" value="ABC_TM1"/>
    <property type="match status" value="1"/>
</dbReference>
<dbReference type="PANTHER" id="PTHR30193:SF44">
    <property type="entry name" value="LACTOSE TRANSPORT SYSTEM PERMEASE PROTEIN LACF"/>
    <property type="match status" value="1"/>
</dbReference>
<evidence type="ECO:0000256" key="3">
    <source>
        <dbReference type="ARBA" id="ARBA00022475"/>
    </source>
</evidence>
<keyword evidence="3" id="KW-1003">Cell membrane</keyword>